<name>A0ABC8SVT0_9AQUA</name>
<evidence type="ECO:0000256" key="1">
    <source>
        <dbReference type="SAM" id="MobiDB-lite"/>
    </source>
</evidence>
<dbReference type="EMBL" id="CAUOFW020003335">
    <property type="protein sequence ID" value="CAK9159279.1"/>
    <property type="molecule type" value="Genomic_DNA"/>
</dbReference>
<evidence type="ECO:0000313" key="4">
    <source>
        <dbReference type="Proteomes" id="UP001642360"/>
    </source>
</evidence>
<feature type="region of interest" description="Disordered" evidence="1">
    <location>
        <begin position="22"/>
        <end position="57"/>
    </location>
</feature>
<dbReference type="InterPro" id="IPR004177">
    <property type="entry name" value="DDHD_dom"/>
</dbReference>
<dbReference type="AlphaFoldDB" id="A0ABC8SVT0"/>
<feature type="compositionally biased region" description="Basic and acidic residues" evidence="1">
    <location>
        <begin position="36"/>
        <end position="51"/>
    </location>
</feature>
<dbReference type="PROSITE" id="PS51043">
    <property type="entry name" value="DDHD"/>
    <property type="match status" value="1"/>
</dbReference>
<proteinExistence type="predicted"/>
<dbReference type="Proteomes" id="UP001642360">
    <property type="component" value="Unassembled WGS sequence"/>
</dbReference>
<evidence type="ECO:0000313" key="3">
    <source>
        <dbReference type="EMBL" id="CAK9159279.1"/>
    </source>
</evidence>
<feature type="domain" description="DDHD" evidence="2">
    <location>
        <begin position="1"/>
        <end position="20"/>
    </location>
</feature>
<protein>
    <recommendedName>
        <fullName evidence="2">DDHD domain-containing protein</fullName>
    </recommendedName>
</protein>
<reference evidence="3 4" key="1">
    <citation type="submission" date="2024-02" db="EMBL/GenBank/DDBJ databases">
        <authorList>
            <person name="Vignale AGUSTIN F."/>
            <person name="Sosa J E."/>
            <person name="Modenutti C."/>
        </authorList>
    </citation>
    <scope>NUCLEOTIDE SEQUENCE [LARGE SCALE GENOMIC DNA]</scope>
</reference>
<organism evidence="3 4">
    <name type="scientific">Ilex paraguariensis</name>
    <name type="common">yerba mate</name>
    <dbReference type="NCBI Taxonomy" id="185542"/>
    <lineage>
        <taxon>Eukaryota</taxon>
        <taxon>Viridiplantae</taxon>
        <taxon>Streptophyta</taxon>
        <taxon>Embryophyta</taxon>
        <taxon>Tracheophyta</taxon>
        <taxon>Spermatophyta</taxon>
        <taxon>Magnoliopsida</taxon>
        <taxon>eudicotyledons</taxon>
        <taxon>Gunneridae</taxon>
        <taxon>Pentapetalae</taxon>
        <taxon>asterids</taxon>
        <taxon>campanulids</taxon>
        <taxon>Aquifoliales</taxon>
        <taxon>Aquifoliaceae</taxon>
        <taxon>Ilex</taxon>
    </lineage>
</organism>
<sequence>MRNYWRDNDTALFILKHLYRNIPEEPSSPDEPIEGSSKKESGLEGWSHERDPTDEEIPLTFAERTLVKKFSRKTKRIMKG</sequence>
<accession>A0ABC8SVT0</accession>
<evidence type="ECO:0000259" key="2">
    <source>
        <dbReference type="PROSITE" id="PS51043"/>
    </source>
</evidence>
<keyword evidence="4" id="KW-1185">Reference proteome</keyword>
<comment type="caution">
    <text evidence="3">The sequence shown here is derived from an EMBL/GenBank/DDBJ whole genome shotgun (WGS) entry which is preliminary data.</text>
</comment>
<gene>
    <name evidence="3" type="ORF">ILEXP_LOCUS27975</name>
</gene>